<evidence type="ECO:0000256" key="10">
    <source>
        <dbReference type="ARBA" id="ARBA00023316"/>
    </source>
</evidence>
<dbReference type="Pfam" id="PF01510">
    <property type="entry name" value="Amidase_2"/>
    <property type="match status" value="1"/>
</dbReference>
<dbReference type="AlphaFoldDB" id="A0A2Z6ID17"/>
<reference evidence="14 15" key="1">
    <citation type="journal article" date="2018" name="Int. J. Syst. Evol. Microbiol.">
        <title>Mesosutterella multiformis gen. nov., sp. nov., a member of the family Sutterellaceae and Sutterella megalosphaeroides sp. nov., isolated from human faeces.</title>
        <authorList>
            <person name="Sakamoto M."/>
            <person name="Ikeyama N."/>
            <person name="Kunihiro T."/>
            <person name="Iino T."/>
            <person name="Yuki M."/>
            <person name="Ohkuma M."/>
        </authorList>
    </citation>
    <scope>NUCLEOTIDE SEQUENCE [LARGE SCALE GENOMIC DNA]</scope>
    <source>
        <strain evidence="14 15">6FBBBH3</strain>
    </source>
</reference>
<keyword evidence="10" id="KW-0961">Cell wall biogenesis/degradation</keyword>
<evidence type="ECO:0000256" key="2">
    <source>
        <dbReference type="ARBA" id="ARBA00001947"/>
    </source>
</evidence>
<comment type="cofactor">
    <cofactor evidence="2">
        <name>Zn(2+)</name>
        <dbReference type="ChEBI" id="CHEBI:29105"/>
    </cofactor>
</comment>
<dbReference type="GO" id="GO:0009254">
    <property type="term" value="P:peptidoglycan turnover"/>
    <property type="evidence" value="ECO:0007669"/>
    <property type="project" value="TreeGrafter"/>
</dbReference>
<dbReference type="EMBL" id="AP018786">
    <property type="protein sequence ID" value="BBF22536.1"/>
    <property type="molecule type" value="Genomic_DNA"/>
</dbReference>
<keyword evidence="9" id="KW-0862">Zinc</keyword>
<dbReference type="CDD" id="cd06583">
    <property type="entry name" value="PGRP"/>
    <property type="match status" value="1"/>
</dbReference>
<sequence>MTASALFPRSGRLEGLLQRTSPHCDARPAGVVVSLLVLHYISLPAGVFEGECVDRLFTGTWREGDPEEIRDLRVSAHFFIRRNGEIRQYVSIDDRAWHAGLSNFRGRNACNDFSVGVEIEGTGEVPFEDAQYAALGRLVERLAALLPLEFVTGHEVIAPGRKQDPGPFFDWDRVERMLPSGLSRATAPEDCDRAALEKRMRELAAAAGR</sequence>
<evidence type="ECO:0000259" key="13">
    <source>
        <dbReference type="SMART" id="SM00644"/>
    </source>
</evidence>
<keyword evidence="6" id="KW-0963">Cytoplasm</keyword>
<dbReference type="GO" id="GO:0008745">
    <property type="term" value="F:N-acetylmuramoyl-L-alanine amidase activity"/>
    <property type="evidence" value="ECO:0007669"/>
    <property type="project" value="UniProtKB-EC"/>
</dbReference>
<evidence type="ECO:0000256" key="8">
    <source>
        <dbReference type="ARBA" id="ARBA00022801"/>
    </source>
</evidence>
<comment type="similarity">
    <text evidence="4">Belongs to the N-acetylmuramoyl-L-alanine amidase 2 family.</text>
</comment>
<keyword evidence="15" id="KW-1185">Reference proteome</keyword>
<name>A0A2Z6ID17_9BURK</name>
<dbReference type="OrthoDB" id="9794842at2"/>
<organism evidence="14 15">
    <name type="scientific">Sutterella megalosphaeroides</name>
    <dbReference type="NCBI Taxonomy" id="2494234"/>
    <lineage>
        <taxon>Bacteria</taxon>
        <taxon>Pseudomonadati</taxon>
        <taxon>Pseudomonadota</taxon>
        <taxon>Betaproteobacteria</taxon>
        <taxon>Burkholderiales</taxon>
        <taxon>Sutterellaceae</taxon>
        <taxon>Sutterella</taxon>
    </lineage>
</organism>
<dbReference type="InterPro" id="IPR051206">
    <property type="entry name" value="NAMLAA_amidase_2"/>
</dbReference>
<dbReference type="RefSeq" id="WP_120176233.1">
    <property type="nucleotide sequence ID" value="NZ_AP018786.1"/>
</dbReference>
<dbReference type="NCBIfam" id="NF008758">
    <property type="entry name" value="PRK11789.1"/>
    <property type="match status" value="1"/>
</dbReference>
<evidence type="ECO:0000256" key="5">
    <source>
        <dbReference type="ARBA" id="ARBA00011901"/>
    </source>
</evidence>
<dbReference type="InterPro" id="IPR036505">
    <property type="entry name" value="Amidase/PGRP_sf"/>
</dbReference>
<comment type="subcellular location">
    <subcellularLocation>
        <location evidence="3">Cytoplasm</location>
    </subcellularLocation>
</comment>
<keyword evidence="8" id="KW-0378">Hydrolase</keyword>
<accession>A0A2Z6ID17</accession>
<protein>
    <recommendedName>
        <fullName evidence="11">1,6-anhydro-N-acetylmuramyl-L-alanine amidase AmpD</fullName>
        <ecNumber evidence="5">3.5.1.28</ecNumber>
    </recommendedName>
    <alternativeName>
        <fullName evidence="12">N-acetylmuramoyl-L-alanine amidase</fullName>
    </alternativeName>
</protein>
<evidence type="ECO:0000313" key="15">
    <source>
        <dbReference type="Proteomes" id="UP000271003"/>
    </source>
</evidence>
<dbReference type="GO" id="GO:0046872">
    <property type="term" value="F:metal ion binding"/>
    <property type="evidence" value="ECO:0007669"/>
    <property type="project" value="UniProtKB-KW"/>
</dbReference>
<dbReference type="GO" id="GO:0005737">
    <property type="term" value="C:cytoplasm"/>
    <property type="evidence" value="ECO:0007669"/>
    <property type="project" value="UniProtKB-SubCell"/>
</dbReference>
<comment type="catalytic activity">
    <reaction evidence="1">
        <text>Hydrolyzes the link between N-acetylmuramoyl residues and L-amino acid residues in certain cell-wall glycopeptides.</text>
        <dbReference type="EC" id="3.5.1.28"/>
    </reaction>
</comment>
<feature type="domain" description="N-acetylmuramoyl-L-alanine amidase" evidence="13">
    <location>
        <begin position="21"/>
        <end position="166"/>
    </location>
</feature>
<dbReference type="SMART" id="SM00644">
    <property type="entry name" value="Ami_2"/>
    <property type="match status" value="1"/>
</dbReference>
<evidence type="ECO:0000256" key="9">
    <source>
        <dbReference type="ARBA" id="ARBA00022833"/>
    </source>
</evidence>
<proteinExistence type="inferred from homology"/>
<dbReference type="GO" id="GO:0071555">
    <property type="term" value="P:cell wall organization"/>
    <property type="evidence" value="ECO:0007669"/>
    <property type="project" value="UniProtKB-KW"/>
</dbReference>
<evidence type="ECO:0000256" key="6">
    <source>
        <dbReference type="ARBA" id="ARBA00022490"/>
    </source>
</evidence>
<evidence type="ECO:0000256" key="4">
    <source>
        <dbReference type="ARBA" id="ARBA00007553"/>
    </source>
</evidence>
<evidence type="ECO:0000256" key="1">
    <source>
        <dbReference type="ARBA" id="ARBA00001561"/>
    </source>
</evidence>
<dbReference type="SUPFAM" id="SSF55846">
    <property type="entry name" value="N-acetylmuramoyl-L-alanine amidase-like"/>
    <property type="match status" value="1"/>
</dbReference>
<keyword evidence="7" id="KW-0479">Metal-binding</keyword>
<evidence type="ECO:0000256" key="3">
    <source>
        <dbReference type="ARBA" id="ARBA00004496"/>
    </source>
</evidence>
<evidence type="ECO:0000313" key="14">
    <source>
        <dbReference type="EMBL" id="BBF22536.1"/>
    </source>
</evidence>
<gene>
    <name evidence="14" type="primary">ampD</name>
    <name evidence="14" type="ORF">SUTMEG_04270</name>
</gene>
<dbReference type="PANTHER" id="PTHR30417">
    <property type="entry name" value="N-ACETYLMURAMOYL-L-ALANINE AMIDASE AMID"/>
    <property type="match status" value="1"/>
</dbReference>
<evidence type="ECO:0000256" key="12">
    <source>
        <dbReference type="ARBA" id="ARBA00042615"/>
    </source>
</evidence>
<evidence type="ECO:0000256" key="11">
    <source>
        <dbReference type="ARBA" id="ARBA00039257"/>
    </source>
</evidence>
<dbReference type="InterPro" id="IPR002502">
    <property type="entry name" value="Amidase_domain"/>
</dbReference>
<dbReference type="PANTHER" id="PTHR30417:SF4">
    <property type="entry name" value="1,6-ANHYDRO-N-ACETYLMURAMYL-L-ALANINE AMIDASE AMPD"/>
    <property type="match status" value="1"/>
</dbReference>
<dbReference type="KEGG" id="sutt:SUTMEG_04270"/>
<evidence type="ECO:0000256" key="7">
    <source>
        <dbReference type="ARBA" id="ARBA00022723"/>
    </source>
</evidence>
<dbReference type="EC" id="3.5.1.28" evidence="5"/>
<dbReference type="GO" id="GO:0009253">
    <property type="term" value="P:peptidoglycan catabolic process"/>
    <property type="evidence" value="ECO:0007669"/>
    <property type="project" value="InterPro"/>
</dbReference>
<dbReference type="Gene3D" id="3.40.80.10">
    <property type="entry name" value="Peptidoglycan recognition protein-like"/>
    <property type="match status" value="1"/>
</dbReference>
<dbReference type="Proteomes" id="UP000271003">
    <property type="component" value="Chromosome"/>
</dbReference>